<evidence type="ECO:0000313" key="3">
    <source>
        <dbReference type="EMBL" id="KAJ5080660.1"/>
    </source>
</evidence>
<feature type="coiled-coil region" evidence="1">
    <location>
        <begin position="33"/>
        <end position="60"/>
    </location>
</feature>
<sequence>MNSVSARKSNLSTNELIQKSTFEMTNALVIDLTKSQMQKLKQANIQLDFLEKNEKEIKMEKFLFKFMEFLERSTISSQPISQILEHLCKLLPIEKLDENQKDMIISSIISLSRLYPLMKPQENLKLNMFWVAILLLYLGDLQLFPVTLRLLHVILQNLDDIGVFEEKDMEKEHFSYSFAFILLSGRRMPTFKTELLNLLQCIVDVSCKTGIDSSKLAYIILLSSCLSVKEVSQLRERLANYFDWEGELVHLLFNPKICSDSKTANLIVYLLTTLLIQSDYDQEHLFILDILNYAVEVFPDVFPTVYGLLDPKLFGILSRTQSDQVQKSVLKLTNFMMSDLSEWNSDFISSEFGFRNLDDFIIFSNDSRRISKGELVSSLIQKVSKI</sequence>
<name>A0A9Q0M0H0_ANAIG</name>
<keyword evidence="2" id="KW-0812">Transmembrane</keyword>
<dbReference type="OrthoDB" id="28245at2759"/>
<feature type="transmembrane region" description="Helical" evidence="2">
    <location>
        <begin position="128"/>
        <end position="148"/>
    </location>
</feature>
<evidence type="ECO:0000256" key="1">
    <source>
        <dbReference type="SAM" id="Coils"/>
    </source>
</evidence>
<gene>
    <name evidence="3" type="ORF">M0811_13912</name>
</gene>
<proteinExistence type="predicted"/>
<protein>
    <submittedName>
        <fullName evidence="3">Uncharacterized protein</fullName>
    </submittedName>
</protein>
<keyword evidence="1" id="KW-0175">Coiled coil</keyword>
<comment type="caution">
    <text evidence="3">The sequence shown here is derived from an EMBL/GenBank/DDBJ whole genome shotgun (WGS) entry which is preliminary data.</text>
</comment>
<keyword evidence="2" id="KW-0472">Membrane</keyword>
<keyword evidence="2" id="KW-1133">Transmembrane helix</keyword>
<reference evidence="3" key="1">
    <citation type="submission" date="2022-10" db="EMBL/GenBank/DDBJ databases">
        <title>Novel sulphate-reducing endosymbionts in the free-living metamonad Anaeramoeba.</title>
        <authorList>
            <person name="Jerlstrom-Hultqvist J."/>
            <person name="Cepicka I."/>
            <person name="Gallot-Lavallee L."/>
            <person name="Salas-Leiva D."/>
            <person name="Curtis B.A."/>
            <person name="Zahonova K."/>
            <person name="Pipaliya S."/>
            <person name="Dacks J."/>
            <person name="Roger A.J."/>
        </authorList>
    </citation>
    <scope>NUCLEOTIDE SEQUENCE</scope>
    <source>
        <strain evidence="3">BMAN</strain>
    </source>
</reference>
<organism evidence="3 4">
    <name type="scientific">Anaeramoeba ignava</name>
    <name type="common">Anaerobic marine amoeba</name>
    <dbReference type="NCBI Taxonomy" id="1746090"/>
    <lineage>
        <taxon>Eukaryota</taxon>
        <taxon>Metamonada</taxon>
        <taxon>Anaeramoebidae</taxon>
        <taxon>Anaeramoeba</taxon>
    </lineage>
</organism>
<dbReference type="EMBL" id="JAPDFW010000005">
    <property type="protein sequence ID" value="KAJ5080660.1"/>
    <property type="molecule type" value="Genomic_DNA"/>
</dbReference>
<dbReference type="Proteomes" id="UP001149090">
    <property type="component" value="Unassembled WGS sequence"/>
</dbReference>
<dbReference type="AlphaFoldDB" id="A0A9Q0M0H0"/>
<evidence type="ECO:0000256" key="2">
    <source>
        <dbReference type="SAM" id="Phobius"/>
    </source>
</evidence>
<accession>A0A9Q0M0H0</accession>
<evidence type="ECO:0000313" key="4">
    <source>
        <dbReference type="Proteomes" id="UP001149090"/>
    </source>
</evidence>
<keyword evidence="4" id="KW-1185">Reference proteome</keyword>